<accession>A0A8T5USP3</accession>
<sequence length="259" mass="28838">MRWSVVLVAVLVIIVGYSFIVVAIGPVEPLGRLSFVKLENPDMFPGHPHSSLLAQYANKKNSKCALVLHFAGSSTYSSYLEENDRNNKNDNVYIIEVAFIDTQGGGSTGLGQINIWDSINVALFGVPDGRYKYMSDGVVYNTYDDMMKHVTSLAKQHGQQGAIPMVYHGTVRTDNPILAPGCGFPLYFQILTKTYGIIPAYIYTFTGMLFPYLESPYRNFELMHSSELQYYYNNGFINIDYSKSGVNTAKYYGGVGSTD</sequence>
<comment type="caution">
    <text evidence="1">The sequence shown here is derived from an EMBL/GenBank/DDBJ whole genome shotgun (WGS) entry which is preliminary data.</text>
</comment>
<gene>
    <name evidence="1" type="ORF">K8N75_11770</name>
</gene>
<evidence type="ECO:0000313" key="2">
    <source>
        <dbReference type="Proteomes" id="UP000825933"/>
    </source>
</evidence>
<keyword evidence="2" id="KW-1185">Reference proteome</keyword>
<name>A0A8T5USP3_9EURY</name>
<protein>
    <submittedName>
        <fullName evidence="1">Uncharacterized protein</fullName>
    </submittedName>
</protein>
<reference evidence="2" key="1">
    <citation type="journal article" date="2022" name="Microbiol. Resour. Announc.">
        <title>Draft Genome Sequence of a Methanogenic Archaeon from West Spitsbergen Permafrost.</title>
        <authorList>
            <person name="Trubitsyn V."/>
            <person name="Rivkina E."/>
            <person name="Shcherbakova V."/>
        </authorList>
    </citation>
    <scope>NUCLEOTIDE SEQUENCE [LARGE SCALE GENOMIC DNA]</scope>
    <source>
        <strain evidence="2">VT</strain>
    </source>
</reference>
<dbReference type="EMBL" id="JAIOUQ010000014">
    <property type="protein sequence ID" value="MBZ2166714.1"/>
    <property type="molecule type" value="Genomic_DNA"/>
</dbReference>
<organism evidence="1 2">
    <name type="scientific">Methanobacterium spitsbergense</name>
    <dbReference type="NCBI Taxonomy" id="2874285"/>
    <lineage>
        <taxon>Archaea</taxon>
        <taxon>Methanobacteriati</taxon>
        <taxon>Methanobacteriota</taxon>
        <taxon>Methanomada group</taxon>
        <taxon>Methanobacteria</taxon>
        <taxon>Methanobacteriales</taxon>
        <taxon>Methanobacteriaceae</taxon>
        <taxon>Methanobacterium</taxon>
    </lineage>
</organism>
<dbReference type="Proteomes" id="UP000825933">
    <property type="component" value="Unassembled WGS sequence"/>
</dbReference>
<proteinExistence type="predicted"/>
<dbReference type="RefSeq" id="WP_223792258.1">
    <property type="nucleotide sequence ID" value="NZ_JAIOUQ010000014.1"/>
</dbReference>
<evidence type="ECO:0000313" key="1">
    <source>
        <dbReference type="EMBL" id="MBZ2166714.1"/>
    </source>
</evidence>
<dbReference type="AlphaFoldDB" id="A0A8T5USP3"/>